<evidence type="ECO:0000256" key="1">
    <source>
        <dbReference type="SAM" id="MobiDB-lite"/>
    </source>
</evidence>
<evidence type="ECO:0000313" key="2">
    <source>
        <dbReference type="EMBL" id="CAG5036119.1"/>
    </source>
</evidence>
<dbReference type="AlphaFoldDB" id="A0A8S3XT14"/>
<accession>A0A8S3XT14</accession>
<comment type="caution">
    <text evidence="2">The sequence shown here is derived from an EMBL/GenBank/DDBJ whole genome shotgun (WGS) entry which is preliminary data.</text>
</comment>
<name>A0A8S3XT14_PARAO</name>
<feature type="region of interest" description="Disordered" evidence="1">
    <location>
        <begin position="30"/>
        <end position="62"/>
    </location>
</feature>
<dbReference type="EMBL" id="CAJQZP010001279">
    <property type="protein sequence ID" value="CAG5036119.1"/>
    <property type="molecule type" value="Genomic_DNA"/>
</dbReference>
<protein>
    <submittedName>
        <fullName evidence="2">(apollo) hypothetical protein</fullName>
    </submittedName>
</protein>
<reference evidence="2" key="1">
    <citation type="submission" date="2021-04" db="EMBL/GenBank/DDBJ databases">
        <authorList>
            <person name="Tunstrom K."/>
        </authorList>
    </citation>
    <scope>NUCLEOTIDE SEQUENCE</scope>
</reference>
<evidence type="ECO:0000313" key="3">
    <source>
        <dbReference type="Proteomes" id="UP000691718"/>
    </source>
</evidence>
<dbReference type="Proteomes" id="UP000691718">
    <property type="component" value="Unassembled WGS sequence"/>
</dbReference>
<proteinExistence type="predicted"/>
<sequence>MFTTSDNTSHTQMPGGQYEKWTTARVKRSHIRPGIVPPAPGILRPRSSEPSLRPASTGSPAPASSLLHVGANGHEYCQCYYTTL</sequence>
<organism evidence="2 3">
    <name type="scientific">Parnassius apollo</name>
    <name type="common">Apollo butterfly</name>
    <name type="synonym">Papilio apollo</name>
    <dbReference type="NCBI Taxonomy" id="110799"/>
    <lineage>
        <taxon>Eukaryota</taxon>
        <taxon>Metazoa</taxon>
        <taxon>Ecdysozoa</taxon>
        <taxon>Arthropoda</taxon>
        <taxon>Hexapoda</taxon>
        <taxon>Insecta</taxon>
        <taxon>Pterygota</taxon>
        <taxon>Neoptera</taxon>
        <taxon>Endopterygota</taxon>
        <taxon>Lepidoptera</taxon>
        <taxon>Glossata</taxon>
        <taxon>Ditrysia</taxon>
        <taxon>Papilionoidea</taxon>
        <taxon>Papilionidae</taxon>
        <taxon>Parnassiinae</taxon>
        <taxon>Parnassini</taxon>
        <taxon>Parnassius</taxon>
        <taxon>Parnassius</taxon>
    </lineage>
</organism>
<gene>
    <name evidence="2" type="ORF">PAPOLLO_LOCUS20739</name>
</gene>
<keyword evidence="3" id="KW-1185">Reference proteome</keyword>